<dbReference type="SMART" id="SM00449">
    <property type="entry name" value="SPRY"/>
    <property type="match status" value="1"/>
</dbReference>
<name>A0A9Q0DFJ9_9TELE</name>
<dbReference type="InterPro" id="IPR043136">
    <property type="entry name" value="B30.2/SPRY_sf"/>
</dbReference>
<evidence type="ECO:0000256" key="2">
    <source>
        <dbReference type="ARBA" id="ARBA00023242"/>
    </source>
</evidence>
<dbReference type="InterPro" id="IPR027417">
    <property type="entry name" value="P-loop_NTPase"/>
</dbReference>
<dbReference type="CDD" id="cd12884">
    <property type="entry name" value="SPRY_hnRNP"/>
    <property type="match status" value="1"/>
</dbReference>
<evidence type="ECO:0000256" key="3">
    <source>
        <dbReference type="SAM" id="MobiDB-lite"/>
    </source>
</evidence>
<dbReference type="EMBL" id="JANIIK010000116">
    <property type="protein sequence ID" value="KAJ3587543.1"/>
    <property type="molecule type" value="Genomic_DNA"/>
</dbReference>
<evidence type="ECO:0000313" key="6">
    <source>
        <dbReference type="Proteomes" id="UP001148018"/>
    </source>
</evidence>
<dbReference type="InterPro" id="IPR003877">
    <property type="entry name" value="SPRY_dom"/>
</dbReference>
<dbReference type="PANTHER" id="PTHR12381:SF66">
    <property type="entry name" value="HETEROGENEOUS NUCLEAR RIBONUCLEOPROTEIN U-LIKE PROTEIN 2"/>
    <property type="match status" value="1"/>
</dbReference>
<dbReference type="GO" id="GO:0000380">
    <property type="term" value="P:alternative mRNA splicing, via spliceosome"/>
    <property type="evidence" value="ECO:0007669"/>
    <property type="project" value="TreeGrafter"/>
</dbReference>
<dbReference type="InterPro" id="IPR036361">
    <property type="entry name" value="SAP_dom_sf"/>
</dbReference>
<dbReference type="InterPro" id="IPR003034">
    <property type="entry name" value="SAP_dom"/>
</dbReference>
<dbReference type="PANTHER" id="PTHR12381">
    <property type="entry name" value="HETEROGENEOUS NUCLEAR RIBONUCLEOPROTEIN U FAMILY MEMBER"/>
    <property type="match status" value="1"/>
</dbReference>
<dbReference type="Gene3D" id="3.40.50.300">
    <property type="entry name" value="P-loop containing nucleotide triphosphate hydrolases"/>
    <property type="match status" value="1"/>
</dbReference>
<dbReference type="InterPro" id="IPR035778">
    <property type="entry name" value="SPRY_hnRNP_U"/>
</dbReference>
<dbReference type="PROSITE" id="PS50800">
    <property type="entry name" value="SAP"/>
    <property type="match status" value="1"/>
</dbReference>
<dbReference type="SMART" id="SM00513">
    <property type="entry name" value="SAP"/>
    <property type="match status" value="1"/>
</dbReference>
<accession>A0A9Q0DFJ9</accession>
<dbReference type="SUPFAM" id="SSF52540">
    <property type="entry name" value="P-loop containing nucleoside triphosphate hydrolases"/>
    <property type="match status" value="1"/>
</dbReference>
<dbReference type="Proteomes" id="UP001148018">
    <property type="component" value="Unassembled WGS sequence"/>
</dbReference>
<protein>
    <recommendedName>
        <fullName evidence="4">SAP domain-containing protein</fullName>
    </recommendedName>
</protein>
<dbReference type="SUPFAM" id="SSF49899">
    <property type="entry name" value="Concanavalin A-like lectins/glucanases"/>
    <property type="match status" value="1"/>
</dbReference>
<dbReference type="OrthoDB" id="445357at2759"/>
<dbReference type="AlphaFoldDB" id="A0A9Q0DFJ9"/>
<keyword evidence="2" id="KW-0539">Nucleus</keyword>
<feature type="compositionally biased region" description="Low complexity" evidence="3">
    <location>
        <begin position="81"/>
        <end position="92"/>
    </location>
</feature>
<evidence type="ECO:0000256" key="1">
    <source>
        <dbReference type="ARBA" id="ARBA00004123"/>
    </source>
</evidence>
<evidence type="ECO:0000259" key="4">
    <source>
        <dbReference type="PROSITE" id="PS50800"/>
    </source>
</evidence>
<dbReference type="GO" id="GO:0005634">
    <property type="term" value="C:nucleus"/>
    <property type="evidence" value="ECO:0007669"/>
    <property type="project" value="UniProtKB-SubCell"/>
</dbReference>
<gene>
    <name evidence="5" type="ORF">NHX12_011140</name>
</gene>
<proteinExistence type="predicted"/>
<feature type="domain" description="SAP" evidence="4">
    <location>
        <begin position="6"/>
        <end position="40"/>
    </location>
</feature>
<comment type="subcellular location">
    <subcellularLocation>
        <location evidence="1">Nucleus</location>
    </subcellularLocation>
</comment>
<feature type="region of interest" description="Disordered" evidence="3">
    <location>
        <begin position="155"/>
        <end position="200"/>
    </location>
</feature>
<dbReference type="Gene3D" id="2.60.120.920">
    <property type="match status" value="1"/>
</dbReference>
<feature type="region of interest" description="Disordered" evidence="3">
    <location>
        <begin position="616"/>
        <end position="642"/>
    </location>
</feature>
<dbReference type="Pfam" id="PF00622">
    <property type="entry name" value="SPRY"/>
    <property type="match status" value="1"/>
</dbReference>
<dbReference type="GO" id="GO:0003723">
    <property type="term" value="F:RNA binding"/>
    <property type="evidence" value="ECO:0007669"/>
    <property type="project" value="TreeGrafter"/>
</dbReference>
<dbReference type="InterPro" id="IPR013320">
    <property type="entry name" value="ConA-like_dom_sf"/>
</dbReference>
<feature type="region of interest" description="Disordered" evidence="3">
    <location>
        <begin position="45"/>
        <end position="142"/>
    </location>
</feature>
<sequence>MKLSEIKKCKVPELRSKLKGLGLDPRGLKTELIGRLWSALEAGLQHRDDDDHHRTAARKVDEARTQNDPIDVTSTSPPPITGTMTSSGMSHGSVREYADTGTQTTDTPPSLPSTPLETCREEEEEGGNASVEPPLSAIIPTAPDVGDREFRWADSSHVPVSQDEEEEEEEEEMQEESQSWHGEEEGGCKGMARDPTTSDKMGRAFYEFKEEIRYKRAKYTQQDQTYQKEGEVVEEDDVRVRIDRHASDLQFEVDPDGSSGRPLFCERFPLLWSGCRLTHGVQRGASGTSFEVRLERKAHASGQAGEEPQSSPEPHGLRVGWALDNSHGPLGEAEWSFAYDGCGRKVSGGQAEEFGEPLSDGDIIGCYLLFSRDGAAEMSFHKNGRPMGVAFRPGPSTLGGHTLFPHVLCQGCSVRFHLDPAGGPWYPGPPGFTPLAALPGADRVRAPAGPSSRTQCEVIVMVGLPGSGKSHWARILMEQNPEKRYQLLGTETLLVSMILIKMAARKPGNYILDQPNIFVSARRHKLRLFGGFQRRLVAVVFPPAAEWTRRLALRRAQGGERIPDTALLKLQVSYSLPEQQGEPFEELRYVELPQEEAQVLLHSYREEARRLLPPAPQPQKKARVRKNRAFGPPPSHGNQWKRRCVGNDNRFHGQAWRPQPTYWDPSHLDQRYYYNTAVGYSGYPGHW</sequence>
<evidence type="ECO:0000313" key="5">
    <source>
        <dbReference type="EMBL" id="KAJ3587543.1"/>
    </source>
</evidence>
<dbReference type="Pfam" id="PF13671">
    <property type="entry name" value="AAA_33"/>
    <property type="match status" value="2"/>
</dbReference>
<comment type="caution">
    <text evidence="5">The sequence shown here is derived from an EMBL/GenBank/DDBJ whole genome shotgun (WGS) entry which is preliminary data.</text>
</comment>
<reference evidence="5" key="1">
    <citation type="submission" date="2022-07" db="EMBL/GenBank/DDBJ databases">
        <title>Chromosome-level genome of Muraenolepis orangiensis.</title>
        <authorList>
            <person name="Kim J."/>
        </authorList>
    </citation>
    <scope>NUCLEOTIDE SEQUENCE</scope>
    <source>
        <strain evidence="5">KU_S4_2022</strain>
        <tissue evidence="5">Muscle</tissue>
    </source>
</reference>
<keyword evidence="6" id="KW-1185">Reference proteome</keyword>
<feature type="region of interest" description="Disordered" evidence="3">
    <location>
        <begin position="297"/>
        <end position="316"/>
    </location>
</feature>
<feature type="compositionally biased region" description="Low complexity" evidence="3">
    <location>
        <begin position="102"/>
        <end position="117"/>
    </location>
</feature>
<organism evidence="5 6">
    <name type="scientific">Muraenolepis orangiensis</name>
    <name type="common">Patagonian moray cod</name>
    <dbReference type="NCBI Taxonomy" id="630683"/>
    <lineage>
        <taxon>Eukaryota</taxon>
        <taxon>Metazoa</taxon>
        <taxon>Chordata</taxon>
        <taxon>Craniata</taxon>
        <taxon>Vertebrata</taxon>
        <taxon>Euteleostomi</taxon>
        <taxon>Actinopterygii</taxon>
        <taxon>Neopterygii</taxon>
        <taxon>Teleostei</taxon>
        <taxon>Neoteleostei</taxon>
        <taxon>Acanthomorphata</taxon>
        <taxon>Zeiogadaria</taxon>
        <taxon>Gadariae</taxon>
        <taxon>Gadiformes</taxon>
        <taxon>Muraenolepidoidei</taxon>
        <taxon>Muraenolepididae</taxon>
        <taxon>Muraenolepis</taxon>
    </lineage>
</organism>
<feature type="compositionally biased region" description="Polar residues" evidence="3">
    <location>
        <begin position="66"/>
        <end position="75"/>
    </location>
</feature>
<dbReference type="Gene3D" id="1.10.720.30">
    <property type="entry name" value="SAP domain"/>
    <property type="match status" value="1"/>
</dbReference>
<dbReference type="SUPFAM" id="SSF68906">
    <property type="entry name" value="SAP domain"/>
    <property type="match status" value="1"/>
</dbReference>
<feature type="compositionally biased region" description="Basic and acidic residues" evidence="3">
    <location>
        <begin position="45"/>
        <end position="65"/>
    </location>
</feature>
<feature type="compositionally biased region" description="Acidic residues" evidence="3">
    <location>
        <begin position="162"/>
        <end position="175"/>
    </location>
</feature>